<sequence>MHSDLLFNQLCDGWWSLPCGTRNLITDVSGVKVGHTTLTSGSARTGVTAILPHGGDLFGDKVEAAVAVLNGFGKSVGLVQLEELGQIETPIVLSNTFAMPVCSSALIKRAVEDNPDIGRSLPTVNALALECNDGLLNDIQSMHVTERDVFAAIEAADVEFTLGAVGAGTGMRTFGFAGGLGSASRLINIEDAEYTLGALVLSNFGQQSELRFCGRRMIGTDEIVEHEDKGSIIIVLATDAPLDSRQLKRVAKRASAALGRTGSYLGHGSGDIAIAFSTATPSDDRIAERLLDKLFLATVEATEEAIYRAMWHSESRVGYDGTQLPSFRKFLEEG</sequence>
<accession>A0ABQ5UL43</accession>
<protein>
    <submittedName>
        <fullName evidence="2">D-aminopeptidase</fullName>
    </submittedName>
</protein>
<name>A0ABQ5UL43_9HYPH</name>
<reference evidence="2" key="1">
    <citation type="journal article" date="2014" name="Int. J. Syst. Evol. Microbiol.">
        <title>Complete genome of a new Firmicutes species belonging to the dominant human colonic microbiota ('Ruminococcus bicirculans') reveals two chromosomes and a selective capacity to utilize plant glucans.</title>
        <authorList>
            <consortium name="NISC Comparative Sequencing Program"/>
            <person name="Wegmann U."/>
            <person name="Louis P."/>
            <person name="Goesmann A."/>
            <person name="Henrissat B."/>
            <person name="Duncan S.H."/>
            <person name="Flint H.J."/>
        </authorList>
    </citation>
    <scope>NUCLEOTIDE SEQUENCE</scope>
    <source>
        <strain evidence="2">NBRC 107169</strain>
    </source>
</reference>
<dbReference type="EMBL" id="BSNI01000001">
    <property type="protein sequence ID" value="GLQ15852.1"/>
    <property type="molecule type" value="Genomic_DNA"/>
</dbReference>
<keyword evidence="3" id="KW-1185">Reference proteome</keyword>
<dbReference type="SUPFAM" id="SSF56266">
    <property type="entry name" value="DmpA/ArgJ-like"/>
    <property type="match status" value="1"/>
</dbReference>
<dbReference type="Pfam" id="PF03576">
    <property type="entry name" value="Peptidase_S58"/>
    <property type="match status" value="1"/>
</dbReference>
<evidence type="ECO:0000256" key="1">
    <source>
        <dbReference type="ARBA" id="ARBA00007068"/>
    </source>
</evidence>
<dbReference type="PANTHER" id="PTHR36512">
    <property type="entry name" value="D-AMINOPEPTIDASE"/>
    <property type="match status" value="1"/>
</dbReference>
<dbReference type="CDD" id="cd02253">
    <property type="entry name" value="DmpA"/>
    <property type="match status" value="1"/>
</dbReference>
<dbReference type="RefSeq" id="WP_284360934.1">
    <property type="nucleotide sequence ID" value="NZ_BSNI01000001.1"/>
</dbReference>
<proteinExistence type="inferred from homology"/>
<evidence type="ECO:0000313" key="2">
    <source>
        <dbReference type="EMBL" id="GLQ15852.1"/>
    </source>
</evidence>
<gene>
    <name evidence="2" type="ORF">GCM10007879_01010</name>
</gene>
<dbReference type="Proteomes" id="UP001161405">
    <property type="component" value="Unassembled WGS sequence"/>
</dbReference>
<organism evidence="2 3">
    <name type="scientific">Maritalea porphyrae</name>
    <dbReference type="NCBI Taxonomy" id="880732"/>
    <lineage>
        <taxon>Bacteria</taxon>
        <taxon>Pseudomonadati</taxon>
        <taxon>Pseudomonadota</taxon>
        <taxon>Alphaproteobacteria</taxon>
        <taxon>Hyphomicrobiales</taxon>
        <taxon>Devosiaceae</taxon>
        <taxon>Maritalea</taxon>
    </lineage>
</organism>
<evidence type="ECO:0000313" key="3">
    <source>
        <dbReference type="Proteomes" id="UP001161405"/>
    </source>
</evidence>
<comment type="caution">
    <text evidence="2">The sequence shown here is derived from an EMBL/GenBank/DDBJ whole genome shotgun (WGS) entry which is preliminary data.</text>
</comment>
<dbReference type="InterPro" id="IPR005321">
    <property type="entry name" value="Peptidase_S58_DmpA"/>
</dbReference>
<comment type="similarity">
    <text evidence="1">Belongs to the peptidase S58 family.</text>
</comment>
<dbReference type="PANTHER" id="PTHR36512:SF3">
    <property type="entry name" value="BLR5678 PROTEIN"/>
    <property type="match status" value="1"/>
</dbReference>
<dbReference type="InterPro" id="IPR016117">
    <property type="entry name" value="ArgJ-like_dom_sf"/>
</dbReference>
<reference evidence="2" key="2">
    <citation type="submission" date="2023-01" db="EMBL/GenBank/DDBJ databases">
        <title>Draft genome sequence of Maritalea porphyrae strain NBRC 107169.</title>
        <authorList>
            <person name="Sun Q."/>
            <person name="Mori K."/>
        </authorList>
    </citation>
    <scope>NUCLEOTIDE SEQUENCE</scope>
    <source>
        <strain evidence="2">NBRC 107169</strain>
    </source>
</reference>
<dbReference type="Gene3D" id="3.60.70.12">
    <property type="entry name" value="L-amino peptidase D-ALA esterase/amidase"/>
    <property type="match status" value="1"/>
</dbReference>